<dbReference type="InterPro" id="IPR007593">
    <property type="entry name" value="CD225/Dispanin_fam"/>
</dbReference>
<organism evidence="8 9">
    <name type="scientific">Porites evermanni</name>
    <dbReference type="NCBI Taxonomy" id="104178"/>
    <lineage>
        <taxon>Eukaryota</taxon>
        <taxon>Metazoa</taxon>
        <taxon>Cnidaria</taxon>
        <taxon>Anthozoa</taxon>
        <taxon>Hexacorallia</taxon>
        <taxon>Scleractinia</taxon>
        <taxon>Fungiina</taxon>
        <taxon>Poritidae</taxon>
        <taxon>Porites</taxon>
    </lineage>
</organism>
<reference evidence="8 9" key="1">
    <citation type="submission" date="2022-05" db="EMBL/GenBank/DDBJ databases">
        <authorList>
            <consortium name="Genoscope - CEA"/>
            <person name="William W."/>
        </authorList>
    </citation>
    <scope>NUCLEOTIDE SEQUENCE [LARGE SCALE GENOMIC DNA]</scope>
</reference>
<dbReference type="PANTHER" id="PTHR14948:SF25">
    <property type="entry name" value="DUF4190 DOMAIN-CONTAINING PROTEIN"/>
    <property type="match status" value="1"/>
</dbReference>
<comment type="similarity">
    <text evidence="2">Belongs to the CD225/Dispanin family.</text>
</comment>
<dbReference type="InterPro" id="IPR051423">
    <property type="entry name" value="CD225/Dispanin"/>
</dbReference>
<protein>
    <recommendedName>
        <fullName evidence="10">Transmembrane protein 91</fullName>
    </recommendedName>
</protein>
<sequence length="159" mass="17896">MIKKPPSLTPSVEEGDDVSEEEGQVTPLPGSTAELDIDNWPTDDEYQVRMTVIPSVQDEERRKSRYSAYHERRPYIPQPDNHLCLAITAMICCCFPLGIVGFICALQVDKVYDDGNREGAVWRSKHAKYWSLTAVVFGMLGIIGVSFYLIFFHLVPAVS</sequence>
<evidence type="ECO:0000256" key="6">
    <source>
        <dbReference type="SAM" id="MobiDB-lite"/>
    </source>
</evidence>
<gene>
    <name evidence="8" type="ORF">PEVE_00035580</name>
</gene>
<keyword evidence="3 7" id="KW-0812">Transmembrane</keyword>
<evidence type="ECO:0000256" key="4">
    <source>
        <dbReference type="ARBA" id="ARBA00022989"/>
    </source>
</evidence>
<evidence type="ECO:0000256" key="5">
    <source>
        <dbReference type="ARBA" id="ARBA00023136"/>
    </source>
</evidence>
<dbReference type="Pfam" id="PF04505">
    <property type="entry name" value="CD225"/>
    <property type="match status" value="1"/>
</dbReference>
<feature type="region of interest" description="Disordered" evidence="6">
    <location>
        <begin position="1"/>
        <end position="38"/>
    </location>
</feature>
<evidence type="ECO:0000256" key="1">
    <source>
        <dbReference type="ARBA" id="ARBA00004370"/>
    </source>
</evidence>
<dbReference type="EMBL" id="CALNXI010000553">
    <property type="protein sequence ID" value="CAH3029118.1"/>
    <property type="molecule type" value="Genomic_DNA"/>
</dbReference>
<keyword evidence="9" id="KW-1185">Reference proteome</keyword>
<feature type="transmembrane region" description="Helical" evidence="7">
    <location>
        <begin position="129"/>
        <end position="155"/>
    </location>
</feature>
<proteinExistence type="inferred from homology"/>
<comment type="subcellular location">
    <subcellularLocation>
        <location evidence="1">Membrane</location>
    </subcellularLocation>
</comment>
<keyword evidence="5 7" id="KW-0472">Membrane</keyword>
<keyword evidence="4 7" id="KW-1133">Transmembrane helix</keyword>
<evidence type="ECO:0000256" key="2">
    <source>
        <dbReference type="ARBA" id="ARBA00006843"/>
    </source>
</evidence>
<comment type="caution">
    <text evidence="8">The sequence shown here is derived from an EMBL/GenBank/DDBJ whole genome shotgun (WGS) entry which is preliminary data.</text>
</comment>
<evidence type="ECO:0008006" key="10">
    <source>
        <dbReference type="Google" id="ProtNLM"/>
    </source>
</evidence>
<feature type="compositionally biased region" description="Acidic residues" evidence="6">
    <location>
        <begin position="13"/>
        <end position="23"/>
    </location>
</feature>
<evidence type="ECO:0000313" key="8">
    <source>
        <dbReference type="EMBL" id="CAH3029118.1"/>
    </source>
</evidence>
<evidence type="ECO:0000256" key="3">
    <source>
        <dbReference type="ARBA" id="ARBA00022692"/>
    </source>
</evidence>
<evidence type="ECO:0000256" key="7">
    <source>
        <dbReference type="SAM" id="Phobius"/>
    </source>
</evidence>
<dbReference type="PANTHER" id="PTHR14948">
    <property type="entry name" value="NG5"/>
    <property type="match status" value="1"/>
</dbReference>
<name>A0ABN8MI52_9CNID</name>
<accession>A0ABN8MI52</accession>
<dbReference type="Proteomes" id="UP001159427">
    <property type="component" value="Unassembled WGS sequence"/>
</dbReference>
<feature type="transmembrane region" description="Helical" evidence="7">
    <location>
        <begin position="85"/>
        <end position="108"/>
    </location>
</feature>
<evidence type="ECO:0000313" key="9">
    <source>
        <dbReference type="Proteomes" id="UP001159427"/>
    </source>
</evidence>